<feature type="transmembrane region" description="Helical" evidence="6">
    <location>
        <begin position="144"/>
        <end position="168"/>
    </location>
</feature>
<protein>
    <recommendedName>
        <fullName evidence="9">Lysine transporter LysE</fullName>
    </recommendedName>
</protein>
<keyword evidence="2" id="KW-1003">Cell membrane</keyword>
<dbReference type="RefSeq" id="WP_039094779.1">
    <property type="nucleotide sequence ID" value="NZ_JTDN01000001.1"/>
</dbReference>
<evidence type="ECO:0000256" key="5">
    <source>
        <dbReference type="ARBA" id="ARBA00023136"/>
    </source>
</evidence>
<feature type="transmembrane region" description="Helical" evidence="6">
    <location>
        <begin position="189"/>
        <end position="206"/>
    </location>
</feature>
<reference evidence="7 8" key="1">
    <citation type="submission" date="2014-11" db="EMBL/GenBank/DDBJ databases">
        <title>Draft genome sequence of Kirrobacter mercurialis.</title>
        <authorList>
            <person name="Coil D.A."/>
            <person name="Eisen J.A."/>
        </authorList>
    </citation>
    <scope>NUCLEOTIDE SEQUENCE [LARGE SCALE GENOMIC DNA]</scope>
    <source>
        <strain evidence="7 8">Coronado</strain>
    </source>
</reference>
<feature type="transmembrane region" description="Helical" evidence="6">
    <location>
        <begin position="41"/>
        <end position="62"/>
    </location>
</feature>
<evidence type="ECO:0000256" key="6">
    <source>
        <dbReference type="SAM" id="Phobius"/>
    </source>
</evidence>
<evidence type="ECO:0000313" key="7">
    <source>
        <dbReference type="EMBL" id="KHL25954.1"/>
    </source>
</evidence>
<keyword evidence="5 6" id="KW-0472">Membrane</keyword>
<dbReference type="GO" id="GO:0015171">
    <property type="term" value="F:amino acid transmembrane transporter activity"/>
    <property type="evidence" value="ECO:0007669"/>
    <property type="project" value="TreeGrafter"/>
</dbReference>
<comment type="subcellular location">
    <subcellularLocation>
        <location evidence="1">Cell membrane</location>
        <topology evidence="1">Multi-pass membrane protein</topology>
    </subcellularLocation>
</comment>
<evidence type="ECO:0000256" key="1">
    <source>
        <dbReference type="ARBA" id="ARBA00004651"/>
    </source>
</evidence>
<feature type="transmembrane region" description="Helical" evidence="6">
    <location>
        <begin position="6"/>
        <end position="29"/>
    </location>
</feature>
<evidence type="ECO:0000313" key="8">
    <source>
        <dbReference type="Proteomes" id="UP000030988"/>
    </source>
</evidence>
<dbReference type="Proteomes" id="UP000030988">
    <property type="component" value="Unassembled WGS sequence"/>
</dbReference>
<feature type="transmembrane region" description="Helical" evidence="6">
    <location>
        <begin position="68"/>
        <end position="89"/>
    </location>
</feature>
<feature type="transmembrane region" description="Helical" evidence="6">
    <location>
        <begin position="117"/>
        <end position="138"/>
    </location>
</feature>
<evidence type="ECO:0000256" key="3">
    <source>
        <dbReference type="ARBA" id="ARBA00022692"/>
    </source>
</evidence>
<evidence type="ECO:0000256" key="2">
    <source>
        <dbReference type="ARBA" id="ARBA00022475"/>
    </source>
</evidence>
<organism evidence="7 8">
    <name type="scientific">Croceibacterium mercuriale</name>
    <dbReference type="NCBI Taxonomy" id="1572751"/>
    <lineage>
        <taxon>Bacteria</taxon>
        <taxon>Pseudomonadati</taxon>
        <taxon>Pseudomonadota</taxon>
        <taxon>Alphaproteobacteria</taxon>
        <taxon>Sphingomonadales</taxon>
        <taxon>Erythrobacteraceae</taxon>
        <taxon>Croceibacterium</taxon>
    </lineage>
</organism>
<keyword evidence="4 6" id="KW-1133">Transmembrane helix</keyword>
<dbReference type="STRING" id="1572751.PK98_05125"/>
<dbReference type="PANTHER" id="PTHR30086">
    <property type="entry name" value="ARGININE EXPORTER PROTEIN ARGO"/>
    <property type="match status" value="1"/>
</dbReference>
<dbReference type="EMBL" id="JTDN01000001">
    <property type="protein sequence ID" value="KHL25954.1"/>
    <property type="molecule type" value="Genomic_DNA"/>
</dbReference>
<name>A0A0B2BWZ6_9SPHN</name>
<sequence>MIDPAKLLLFTTVTGTVSLVPGPQMVFVLTQSAWRGHRAGLAALGGLQLGNIFWFVAAGLGLGTLALAWPRAIGALAAAGALYLAWLGWRAIVGSRGRSTAGETQALRSRHALRDSVAIALGNPKSLVYVLALLPPFLSFDQPLAPQLAILAAIAVTCDLVVGGAYVVAGSSLAAAMARPGTRMWLERAAGTVFLLLAAIIIVGLVRSGGRIA</sequence>
<dbReference type="GO" id="GO:0005886">
    <property type="term" value="C:plasma membrane"/>
    <property type="evidence" value="ECO:0007669"/>
    <property type="project" value="UniProtKB-SubCell"/>
</dbReference>
<keyword evidence="3 6" id="KW-0812">Transmembrane</keyword>
<evidence type="ECO:0000256" key="4">
    <source>
        <dbReference type="ARBA" id="ARBA00022989"/>
    </source>
</evidence>
<keyword evidence="8" id="KW-1185">Reference proteome</keyword>
<dbReference type="OrthoDB" id="9804822at2"/>
<dbReference type="InterPro" id="IPR001123">
    <property type="entry name" value="LeuE-type"/>
</dbReference>
<proteinExistence type="predicted"/>
<dbReference type="PANTHER" id="PTHR30086:SF20">
    <property type="entry name" value="ARGININE EXPORTER PROTEIN ARGO-RELATED"/>
    <property type="match status" value="1"/>
</dbReference>
<gene>
    <name evidence="7" type="ORF">PK98_05125</name>
</gene>
<accession>A0A0B2BWZ6</accession>
<dbReference type="Pfam" id="PF01810">
    <property type="entry name" value="LysE"/>
    <property type="match status" value="1"/>
</dbReference>
<evidence type="ECO:0008006" key="9">
    <source>
        <dbReference type="Google" id="ProtNLM"/>
    </source>
</evidence>
<dbReference type="AlphaFoldDB" id="A0A0B2BWZ6"/>
<comment type="caution">
    <text evidence="7">The sequence shown here is derived from an EMBL/GenBank/DDBJ whole genome shotgun (WGS) entry which is preliminary data.</text>
</comment>